<organism evidence="1 2">
    <name type="scientific">Novipirellula rosea</name>
    <dbReference type="NCBI Taxonomy" id="1031540"/>
    <lineage>
        <taxon>Bacteria</taxon>
        <taxon>Pseudomonadati</taxon>
        <taxon>Planctomycetota</taxon>
        <taxon>Planctomycetia</taxon>
        <taxon>Pirellulales</taxon>
        <taxon>Pirellulaceae</taxon>
        <taxon>Novipirellula</taxon>
    </lineage>
</organism>
<protein>
    <submittedName>
        <fullName evidence="1">Uncharacterized protein</fullName>
    </submittedName>
</protein>
<evidence type="ECO:0000313" key="2">
    <source>
        <dbReference type="Proteomes" id="UP001500840"/>
    </source>
</evidence>
<sequence length="142" mass="16049">MPKTKRRGSRPEDHTLAAMGERIKRRIAELGPKCTAQFEAKHTEDTPKCPRDVLQTIIDAGVSLSLDRRQTLHAVHYADDFPDSLLRLIGEHAASIGAVIGGRVACHCSQYRPTIEANDRRLIVRCRVCRQSLPKRRSRKNK</sequence>
<dbReference type="EMBL" id="BAABGA010000035">
    <property type="protein sequence ID" value="GAA4455364.1"/>
    <property type="molecule type" value="Genomic_DNA"/>
</dbReference>
<evidence type="ECO:0000313" key="1">
    <source>
        <dbReference type="EMBL" id="GAA4455364.1"/>
    </source>
</evidence>
<gene>
    <name evidence="1" type="ORF">GCM10023156_29230</name>
</gene>
<dbReference type="Proteomes" id="UP001500840">
    <property type="component" value="Unassembled WGS sequence"/>
</dbReference>
<reference evidence="2" key="1">
    <citation type="journal article" date="2019" name="Int. J. Syst. Evol. Microbiol.">
        <title>The Global Catalogue of Microorganisms (GCM) 10K type strain sequencing project: providing services to taxonomists for standard genome sequencing and annotation.</title>
        <authorList>
            <consortium name="The Broad Institute Genomics Platform"/>
            <consortium name="The Broad Institute Genome Sequencing Center for Infectious Disease"/>
            <person name="Wu L."/>
            <person name="Ma J."/>
        </authorList>
    </citation>
    <scope>NUCLEOTIDE SEQUENCE [LARGE SCALE GENOMIC DNA]</scope>
    <source>
        <strain evidence="2">JCM 17759</strain>
    </source>
</reference>
<comment type="caution">
    <text evidence="1">The sequence shown here is derived from an EMBL/GenBank/DDBJ whole genome shotgun (WGS) entry which is preliminary data.</text>
</comment>
<accession>A0ABP8MVB0</accession>
<proteinExistence type="predicted"/>
<keyword evidence="2" id="KW-1185">Reference proteome</keyword>
<name>A0ABP8MVB0_9BACT</name>